<dbReference type="PANTHER" id="PTHR34979">
    <property type="entry name" value="INNER MEMBRANE PROTEIN YGAZ"/>
    <property type="match status" value="1"/>
</dbReference>
<organism evidence="9 10">
    <name type="scientific">Nocardioides marinquilinus</name>
    <dbReference type="NCBI Taxonomy" id="1210400"/>
    <lineage>
        <taxon>Bacteria</taxon>
        <taxon>Bacillati</taxon>
        <taxon>Actinomycetota</taxon>
        <taxon>Actinomycetes</taxon>
        <taxon>Propionibacteriales</taxon>
        <taxon>Nocardioidaceae</taxon>
        <taxon>Nocardioides</taxon>
    </lineage>
</organism>
<dbReference type="PANTHER" id="PTHR34979:SF1">
    <property type="entry name" value="INNER MEMBRANE PROTEIN YGAZ"/>
    <property type="match status" value="1"/>
</dbReference>
<dbReference type="EMBL" id="BAABKG010000006">
    <property type="protein sequence ID" value="GAA5155795.1"/>
    <property type="molecule type" value="Genomic_DNA"/>
</dbReference>
<evidence type="ECO:0000313" key="10">
    <source>
        <dbReference type="Proteomes" id="UP001500221"/>
    </source>
</evidence>
<evidence type="ECO:0000256" key="2">
    <source>
        <dbReference type="ARBA" id="ARBA00010735"/>
    </source>
</evidence>
<comment type="similarity">
    <text evidence="2">Belongs to the AzlC family.</text>
</comment>
<feature type="transmembrane region" description="Helical" evidence="8">
    <location>
        <begin position="12"/>
        <end position="39"/>
    </location>
</feature>
<evidence type="ECO:0000313" key="9">
    <source>
        <dbReference type="EMBL" id="GAA5155795.1"/>
    </source>
</evidence>
<accession>A0ABP9Q2P6</accession>
<proteinExistence type="inferred from homology"/>
<keyword evidence="3" id="KW-0813">Transport</keyword>
<feature type="transmembrane region" description="Helical" evidence="8">
    <location>
        <begin position="59"/>
        <end position="79"/>
    </location>
</feature>
<dbReference type="RefSeq" id="WP_345463586.1">
    <property type="nucleotide sequence ID" value="NZ_BAABKG010000006.1"/>
</dbReference>
<name>A0ABP9Q2P6_9ACTN</name>
<keyword evidence="6 8" id="KW-1133">Transmembrane helix</keyword>
<feature type="transmembrane region" description="Helical" evidence="8">
    <location>
        <begin position="160"/>
        <end position="178"/>
    </location>
</feature>
<keyword evidence="5 8" id="KW-0812">Transmembrane</keyword>
<protein>
    <recommendedName>
        <fullName evidence="11">Branched-chain amino acid ABC transporter permease</fullName>
    </recommendedName>
</protein>
<evidence type="ECO:0008006" key="11">
    <source>
        <dbReference type="Google" id="ProtNLM"/>
    </source>
</evidence>
<dbReference type="InterPro" id="IPR011606">
    <property type="entry name" value="Brnchd-chn_aa_trnsp_permease"/>
</dbReference>
<keyword evidence="7 8" id="KW-0472">Membrane</keyword>
<evidence type="ECO:0000256" key="6">
    <source>
        <dbReference type="ARBA" id="ARBA00022989"/>
    </source>
</evidence>
<keyword evidence="10" id="KW-1185">Reference proteome</keyword>
<evidence type="ECO:0000256" key="3">
    <source>
        <dbReference type="ARBA" id="ARBA00022448"/>
    </source>
</evidence>
<keyword evidence="4" id="KW-1003">Cell membrane</keyword>
<comment type="subcellular location">
    <subcellularLocation>
        <location evidence="1">Cell membrane</location>
        <topology evidence="1">Multi-pass membrane protein</topology>
    </subcellularLocation>
</comment>
<sequence>MTLLRDPVFRRGLRLGVPFGLVSGALSLSFGVVAVQAGFTPLQAIVTSMLVFAGSAQFAALSILAGGGSFVAALTAASLMHSRFLAMGIALAPSLKGGPARRALEGQAVVDSSWALANRGDGTFDRALMFGTTVPQYVMWTVGTVVGALVGDLLGNPDRFGLDALFPTFFVGILLAELRDSRGRVAAVAGGAIALALVPFTPAGVPVLVAASAALVGLAIPGGRRPDGPGAAGGARAADGEEAA</sequence>
<comment type="caution">
    <text evidence="9">The sequence shown here is derived from an EMBL/GenBank/DDBJ whole genome shotgun (WGS) entry which is preliminary data.</text>
</comment>
<dbReference type="Proteomes" id="UP001500221">
    <property type="component" value="Unassembled WGS sequence"/>
</dbReference>
<gene>
    <name evidence="9" type="ORF">GCM10023340_42020</name>
</gene>
<evidence type="ECO:0000256" key="8">
    <source>
        <dbReference type="SAM" id="Phobius"/>
    </source>
</evidence>
<reference evidence="10" key="1">
    <citation type="journal article" date="2019" name="Int. J. Syst. Evol. Microbiol.">
        <title>The Global Catalogue of Microorganisms (GCM) 10K type strain sequencing project: providing services to taxonomists for standard genome sequencing and annotation.</title>
        <authorList>
            <consortium name="The Broad Institute Genomics Platform"/>
            <consortium name="The Broad Institute Genome Sequencing Center for Infectious Disease"/>
            <person name="Wu L."/>
            <person name="Ma J."/>
        </authorList>
    </citation>
    <scope>NUCLEOTIDE SEQUENCE [LARGE SCALE GENOMIC DNA]</scope>
    <source>
        <strain evidence="10">JCM 18459</strain>
    </source>
</reference>
<feature type="transmembrane region" description="Helical" evidence="8">
    <location>
        <begin position="185"/>
        <end position="218"/>
    </location>
</feature>
<evidence type="ECO:0000256" key="5">
    <source>
        <dbReference type="ARBA" id="ARBA00022692"/>
    </source>
</evidence>
<evidence type="ECO:0000256" key="7">
    <source>
        <dbReference type="ARBA" id="ARBA00023136"/>
    </source>
</evidence>
<feature type="transmembrane region" description="Helical" evidence="8">
    <location>
        <begin position="137"/>
        <end position="154"/>
    </location>
</feature>
<dbReference type="Pfam" id="PF03591">
    <property type="entry name" value="AzlC"/>
    <property type="match status" value="1"/>
</dbReference>
<evidence type="ECO:0000256" key="4">
    <source>
        <dbReference type="ARBA" id="ARBA00022475"/>
    </source>
</evidence>
<evidence type="ECO:0000256" key="1">
    <source>
        <dbReference type="ARBA" id="ARBA00004651"/>
    </source>
</evidence>